<evidence type="ECO:0000313" key="3">
    <source>
        <dbReference type="Proteomes" id="UP000276215"/>
    </source>
</evidence>
<accession>A0A3N4JX15</accession>
<evidence type="ECO:0000256" key="1">
    <source>
        <dbReference type="SAM" id="MobiDB-lite"/>
    </source>
</evidence>
<feature type="region of interest" description="Disordered" evidence="1">
    <location>
        <begin position="16"/>
        <end position="69"/>
    </location>
</feature>
<dbReference type="Proteomes" id="UP000276215">
    <property type="component" value="Unassembled WGS sequence"/>
</dbReference>
<organism evidence="2 3">
    <name type="scientific">Choiromyces venosus 120613-1</name>
    <dbReference type="NCBI Taxonomy" id="1336337"/>
    <lineage>
        <taxon>Eukaryota</taxon>
        <taxon>Fungi</taxon>
        <taxon>Dikarya</taxon>
        <taxon>Ascomycota</taxon>
        <taxon>Pezizomycotina</taxon>
        <taxon>Pezizomycetes</taxon>
        <taxon>Pezizales</taxon>
        <taxon>Tuberaceae</taxon>
        <taxon>Choiromyces</taxon>
    </lineage>
</organism>
<gene>
    <name evidence="2" type="ORF">L873DRAFT_365397</name>
</gene>
<name>A0A3N4JX15_9PEZI</name>
<dbReference type="EMBL" id="ML120366">
    <property type="protein sequence ID" value="RPB02757.1"/>
    <property type="molecule type" value="Genomic_DNA"/>
</dbReference>
<dbReference type="AlphaFoldDB" id="A0A3N4JX15"/>
<evidence type="ECO:0000313" key="2">
    <source>
        <dbReference type="EMBL" id="RPB02757.1"/>
    </source>
</evidence>
<sequence>MARAWKSLARRKVREIRRLNNGNPPPEEGGESLAADRKVFPRAGKRQQRPKDDLDHGSNNGTGVIANGRTCLGNREGALEGGGLIRAVVVSFYFLDLS</sequence>
<keyword evidence="3" id="KW-1185">Reference proteome</keyword>
<reference evidence="2 3" key="1">
    <citation type="journal article" date="2018" name="Nat. Ecol. Evol.">
        <title>Pezizomycetes genomes reveal the molecular basis of ectomycorrhizal truffle lifestyle.</title>
        <authorList>
            <person name="Murat C."/>
            <person name="Payen T."/>
            <person name="Noel B."/>
            <person name="Kuo A."/>
            <person name="Morin E."/>
            <person name="Chen J."/>
            <person name="Kohler A."/>
            <person name="Krizsan K."/>
            <person name="Balestrini R."/>
            <person name="Da Silva C."/>
            <person name="Montanini B."/>
            <person name="Hainaut M."/>
            <person name="Levati E."/>
            <person name="Barry K.W."/>
            <person name="Belfiori B."/>
            <person name="Cichocki N."/>
            <person name="Clum A."/>
            <person name="Dockter R.B."/>
            <person name="Fauchery L."/>
            <person name="Guy J."/>
            <person name="Iotti M."/>
            <person name="Le Tacon F."/>
            <person name="Lindquist E.A."/>
            <person name="Lipzen A."/>
            <person name="Malagnac F."/>
            <person name="Mello A."/>
            <person name="Molinier V."/>
            <person name="Miyauchi S."/>
            <person name="Poulain J."/>
            <person name="Riccioni C."/>
            <person name="Rubini A."/>
            <person name="Sitrit Y."/>
            <person name="Splivallo R."/>
            <person name="Traeger S."/>
            <person name="Wang M."/>
            <person name="Zifcakova L."/>
            <person name="Wipf D."/>
            <person name="Zambonelli A."/>
            <person name="Paolocci F."/>
            <person name="Nowrousian M."/>
            <person name="Ottonello S."/>
            <person name="Baldrian P."/>
            <person name="Spatafora J.W."/>
            <person name="Henrissat B."/>
            <person name="Nagy L.G."/>
            <person name="Aury J.M."/>
            <person name="Wincker P."/>
            <person name="Grigoriev I.V."/>
            <person name="Bonfante P."/>
            <person name="Martin F.M."/>
        </authorList>
    </citation>
    <scope>NUCLEOTIDE SEQUENCE [LARGE SCALE GENOMIC DNA]</scope>
    <source>
        <strain evidence="2 3">120613-1</strain>
    </source>
</reference>
<proteinExistence type="predicted"/>
<protein>
    <submittedName>
        <fullName evidence="2">Uncharacterized protein</fullName>
    </submittedName>
</protein>